<dbReference type="GO" id="GO:0008234">
    <property type="term" value="F:cysteine-type peptidase activity"/>
    <property type="evidence" value="ECO:0007669"/>
    <property type="project" value="UniProtKB-KW"/>
</dbReference>
<evidence type="ECO:0000256" key="4">
    <source>
        <dbReference type="ARBA" id="ARBA00022807"/>
    </source>
</evidence>
<keyword evidence="2" id="KW-0645">Protease</keyword>
<dbReference type="InterPro" id="IPR036365">
    <property type="entry name" value="PGBD-like_sf"/>
</dbReference>
<evidence type="ECO:0000259" key="6">
    <source>
        <dbReference type="Pfam" id="PF01471"/>
    </source>
</evidence>
<protein>
    <submittedName>
        <fullName evidence="7">Peptidoglycan-binding protein</fullName>
    </submittedName>
</protein>
<dbReference type="InterPro" id="IPR038765">
    <property type="entry name" value="Papain-like_cys_pep_sf"/>
</dbReference>
<dbReference type="Pfam" id="PF01471">
    <property type="entry name" value="PG_binding_1"/>
    <property type="match status" value="1"/>
</dbReference>
<comment type="similarity">
    <text evidence="1">Belongs to the peptidase C40 family.</text>
</comment>
<gene>
    <name evidence="7" type="ORF">IAB02_04240</name>
</gene>
<accession>A0A9D1IAN1</accession>
<dbReference type="GO" id="GO:0006508">
    <property type="term" value="P:proteolysis"/>
    <property type="evidence" value="ECO:0007669"/>
    <property type="project" value="UniProtKB-KW"/>
</dbReference>
<dbReference type="Proteomes" id="UP000824072">
    <property type="component" value="Unassembled WGS sequence"/>
</dbReference>
<evidence type="ECO:0000313" key="8">
    <source>
        <dbReference type="Proteomes" id="UP000824072"/>
    </source>
</evidence>
<dbReference type="Gene3D" id="1.10.101.10">
    <property type="entry name" value="PGBD-like superfamily/PGBD"/>
    <property type="match status" value="1"/>
</dbReference>
<evidence type="ECO:0000259" key="5">
    <source>
        <dbReference type="Pfam" id="PF00877"/>
    </source>
</evidence>
<evidence type="ECO:0000256" key="2">
    <source>
        <dbReference type="ARBA" id="ARBA00022670"/>
    </source>
</evidence>
<keyword evidence="4" id="KW-0788">Thiol protease</keyword>
<evidence type="ECO:0000256" key="1">
    <source>
        <dbReference type="ARBA" id="ARBA00007074"/>
    </source>
</evidence>
<reference evidence="7" key="2">
    <citation type="journal article" date="2021" name="PeerJ">
        <title>Extensive microbial diversity within the chicken gut microbiome revealed by metagenomics and culture.</title>
        <authorList>
            <person name="Gilroy R."/>
            <person name="Ravi A."/>
            <person name="Getino M."/>
            <person name="Pursley I."/>
            <person name="Horton D.L."/>
            <person name="Alikhan N.F."/>
            <person name="Baker D."/>
            <person name="Gharbi K."/>
            <person name="Hall N."/>
            <person name="Watson M."/>
            <person name="Adriaenssens E.M."/>
            <person name="Foster-Nyarko E."/>
            <person name="Jarju S."/>
            <person name="Secka A."/>
            <person name="Antonio M."/>
            <person name="Oren A."/>
            <person name="Chaudhuri R.R."/>
            <person name="La Ragione R."/>
            <person name="Hildebrand F."/>
            <person name="Pallen M.J."/>
        </authorList>
    </citation>
    <scope>NUCLEOTIDE SEQUENCE</scope>
    <source>
        <strain evidence="7">ChiHcec3-11533</strain>
    </source>
</reference>
<dbReference type="SUPFAM" id="SSF47090">
    <property type="entry name" value="PGBD-like"/>
    <property type="match status" value="1"/>
</dbReference>
<evidence type="ECO:0000256" key="3">
    <source>
        <dbReference type="ARBA" id="ARBA00022801"/>
    </source>
</evidence>
<dbReference type="EMBL" id="DVMU01000091">
    <property type="protein sequence ID" value="HIU33752.1"/>
    <property type="molecule type" value="Genomic_DNA"/>
</dbReference>
<comment type="caution">
    <text evidence="7">The sequence shown here is derived from an EMBL/GenBank/DDBJ whole genome shotgun (WGS) entry which is preliminary data.</text>
</comment>
<proteinExistence type="inferred from homology"/>
<dbReference type="InterPro" id="IPR002477">
    <property type="entry name" value="Peptidoglycan-bd-like"/>
</dbReference>
<feature type="domain" description="NlpC/P60" evidence="5">
    <location>
        <begin position="60"/>
        <end position="165"/>
    </location>
</feature>
<dbReference type="AlphaFoldDB" id="A0A9D1IAN1"/>
<sequence length="266" mass="29699">MPNRVKTKDFIAFLEWALNNKCGYIMGSYGQDPKKWPENSFWFTQYSGKQRQKALFWRKTCPAVFDCNGLAEGCYQKLTGVNINTRARNNFSQWCSNSGVGKIPAKLRVPGAAVFVHNGSYISHVGYLWKPVDAAKPEGDWWVIEAKGVMYGVVQTKLSAGRWNRYGWMTKYFDYGDDTVPPEPLPLGAQTLQLGSTGGDVKDLQLKLLAWGYNLGKWGADGEYGKATSDAVSKFQVDQGIPVTGLYDAATHQKLVEKFEQENAPA</sequence>
<dbReference type="Pfam" id="PF00877">
    <property type="entry name" value="NLPC_P60"/>
    <property type="match status" value="1"/>
</dbReference>
<evidence type="ECO:0000313" key="7">
    <source>
        <dbReference type="EMBL" id="HIU33752.1"/>
    </source>
</evidence>
<dbReference type="Gene3D" id="3.90.1720.10">
    <property type="entry name" value="endopeptidase domain like (from Nostoc punctiforme)"/>
    <property type="match status" value="1"/>
</dbReference>
<reference evidence="7" key="1">
    <citation type="submission" date="2020-10" db="EMBL/GenBank/DDBJ databases">
        <authorList>
            <person name="Gilroy R."/>
        </authorList>
    </citation>
    <scope>NUCLEOTIDE SEQUENCE</scope>
    <source>
        <strain evidence="7">ChiHcec3-11533</strain>
    </source>
</reference>
<dbReference type="InterPro" id="IPR036366">
    <property type="entry name" value="PGBDSf"/>
</dbReference>
<dbReference type="InterPro" id="IPR000064">
    <property type="entry name" value="NLP_P60_dom"/>
</dbReference>
<feature type="domain" description="Peptidoglycan binding-like" evidence="6">
    <location>
        <begin position="197"/>
        <end position="255"/>
    </location>
</feature>
<dbReference type="SUPFAM" id="SSF54001">
    <property type="entry name" value="Cysteine proteinases"/>
    <property type="match status" value="1"/>
</dbReference>
<name>A0A9D1IAN1_9FIRM</name>
<keyword evidence="3" id="KW-0378">Hydrolase</keyword>
<organism evidence="7 8">
    <name type="scientific">Candidatus Pullichristensenella excrementigallinarum</name>
    <dbReference type="NCBI Taxonomy" id="2840907"/>
    <lineage>
        <taxon>Bacteria</taxon>
        <taxon>Bacillati</taxon>
        <taxon>Bacillota</taxon>
        <taxon>Clostridia</taxon>
        <taxon>Candidatus Pullichristensenella</taxon>
    </lineage>
</organism>